<proteinExistence type="predicted"/>
<evidence type="ECO:0000313" key="2">
    <source>
        <dbReference type="Proteomes" id="UP000243200"/>
    </source>
</evidence>
<protein>
    <submittedName>
        <fullName evidence="1">Uncharacterized protein</fullName>
    </submittedName>
</protein>
<dbReference type="VEuPathDB" id="PlasmoDB:POWCR01_080014700"/>
<organism evidence="1 2">
    <name type="scientific">Plasmodium ovale</name>
    <name type="common">malaria parasite P. ovale</name>
    <dbReference type="NCBI Taxonomy" id="36330"/>
    <lineage>
        <taxon>Eukaryota</taxon>
        <taxon>Sar</taxon>
        <taxon>Alveolata</taxon>
        <taxon>Apicomplexa</taxon>
        <taxon>Aconoidasida</taxon>
        <taxon>Haemosporida</taxon>
        <taxon>Plasmodiidae</taxon>
        <taxon>Plasmodium</taxon>
        <taxon>Plasmodium (Plasmodium)</taxon>
    </lineage>
</organism>
<reference evidence="1 2" key="1">
    <citation type="submission" date="2016-06" db="EMBL/GenBank/DDBJ databases">
        <authorList>
            <consortium name="Pathogen Informatics"/>
        </authorList>
    </citation>
    <scope>NUCLEOTIDE SEQUENCE [LARGE SCALE GENOMIC DNA]</scope>
    <source>
        <strain evidence="1">PowCR01</strain>
    </source>
</reference>
<name>A0A1C3KRA3_PLAOA</name>
<evidence type="ECO:0000313" key="1">
    <source>
        <dbReference type="EMBL" id="SBT76652.1"/>
    </source>
</evidence>
<dbReference type="EMBL" id="LT594512">
    <property type="protein sequence ID" value="SBT76652.1"/>
    <property type="molecule type" value="Genomic_DNA"/>
</dbReference>
<dbReference type="AlphaFoldDB" id="A0A1C3KRA3"/>
<gene>
    <name evidence="1" type="primary">PowCR01_080014700</name>
    <name evidence="1" type="ORF">POWCR01_080014700</name>
</gene>
<sequence>MSGENDRPFRFTTGNYPNIENLLKDRKYCEMIAMKQNGDNLTGNFSSRLKYVVVNIEECKAMLHLTIYKNKINVKVLNALQ</sequence>
<accession>A0A1C3KRA3</accession>
<dbReference type="Proteomes" id="UP000243200">
    <property type="component" value="Chromosome 8"/>
</dbReference>